<comment type="caution">
    <text evidence="22">The sequence shown here is derived from an EMBL/GenBank/DDBJ whole genome shotgun (WGS) entry which is preliminary data.</text>
</comment>
<dbReference type="PANTHER" id="PTHR13872:SF1">
    <property type="entry name" value="DOLICHYL-DIPHOSPHOOLIGOSACCHARIDE--PROTEIN GLYCOSYLTRANSFERASE SUBUNIT STT3B"/>
    <property type="match status" value="1"/>
</dbReference>
<keyword evidence="11" id="KW-0460">Magnesium</keyword>
<feature type="region of interest" description="Disordered" evidence="17">
    <location>
        <begin position="949"/>
        <end position="1005"/>
    </location>
</feature>
<evidence type="ECO:0000256" key="15">
    <source>
        <dbReference type="ARBA" id="ARBA00030679"/>
    </source>
</evidence>
<comment type="cofactor">
    <cofactor evidence="1">
        <name>Mn(2+)</name>
        <dbReference type="ChEBI" id="CHEBI:29035"/>
    </cofactor>
</comment>
<evidence type="ECO:0000256" key="3">
    <source>
        <dbReference type="ARBA" id="ARBA00004651"/>
    </source>
</evidence>
<protein>
    <recommendedName>
        <fullName evidence="6">dolichyl-phosphooligosaccharide-protein glycotransferase</fullName>
        <ecNumber evidence="6">2.4.99.21</ecNumber>
    </recommendedName>
    <alternativeName>
        <fullName evidence="15">Oligosaccharyl transferase</fullName>
    </alternativeName>
</protein>
<feature type="transmembrane region" description="Helical" evidence="18">
    <location>
        <begin position="301"/>
        <end position="321"/>
    </location>
</feature>
<keyword evidence="13 18" id="KW-0472">Membrane</keyword>
<evidence type="ECO:0000256" key="11">
    <source>
        <dbReference type="ARBA" id="ARBA00022842"/>
    </source>
</evidence>
<dbReference type="GO" id="GO:0016757">
    <property type="term" value="F:glycosyltransferase activity"/>
    <property type="evidence" value="ECO:0007669"/>
    <property type="project" value="UniProtKB-KW"/>
</dbReference>
<feature type="transmembrane region" description="Helical" evidence="18">
    <location>
        <begin position="244"/>
        <end position="262"/>
    </location>
</feature>
<comment type="cofactor">
    <cofactor evidence="2">
        <name>Mg(2+)</name>
        <dbReference type="ChEBI" id="CHEBI:18420"/>
    </cofactor>
</comment>
<dbReference type="InterPro" id="IPR041154">
    <property type="entry name" value="AglB_P1"/>
</dbReference>
<evidence type="ECO:0000256" key="8">
    <source>
        <dbReference type="ARBA" id="ARBA00022679"/>
    </source>
</evidence>
<feature type="transmembrane region" description="Helical" evidence="18">
    <location>
        <begin position="425"/>
        <end position="441"/>
    </location>
</feature>
<dbReference type="Pfam" id="PF02516">
    <property type="entry name" value="STT3"/>
    <property type="match status" value="1"/>
</dbReference>
<dbReference type="RefSeq" id="WP_250140052.1">
    <property type="nucleotide sequence ID" value="NZ_JALIQP010000002.1"/>
</dbReference>
<dbReference type="InterPro" id="IPR048307">
    <property type="entry name" value="STT3_N"/>
</dbReference>
<dbReference type="GO" id="GO:0046872">
    <property type="term" value="F:metal ion binding"/>
    <property type="evidence" value="ECO:0007669"/>
    <property type="project" value="UniProtKB-KW"/>
</dbReference>
<keyword evidence="10" id="KW-0479">Metal-binding</keyword>
<evidence type="ECO:0000256" key="10">
    <source>
        <dbReference type="ARBA" id="ARBA00022723"/>
    </source>
</evidence>
<dbReference type="NCBIfam" id="TIGR04154">
    <property type="entry name" value="archaeo_STT3"/>
    <property type="match status" value="1"/>
</dbReference>
<feature type="compositionally biased region" description="Polar residues" evidence="17">
    <location>
        <begin position="897"/>
        <end position="910"/>
    </location>
</feature>
<feature type="transmembrane region" description="Helical" evidence="18">
    <location>
        <begin position="486"/>
        <end position="507"/>
    </location>
</feature>
<feature type="transmembrane region" description="Helical" evidence="18">
    <location>
        <begin position="269"/>
        <end position="289"/>
    </location>
</feature>
<evidence type="ECO:0000313" key="22">
    <source>
        <dbReference type="EMBL" id="MFC4543270.1"/>
    </source>
</evidence>
<comment type="pathway">
    <text evidence="4">Protein modification; protein glycosylation.</text>
</comment>
<feature type="transmembrane region" description="Helical" evidence="18">
    <location>
        <begin position="400"/>
        <end position="418"/>
    </location>
</feature>
<feature type="region of interest" description="Disordered" evidence="17">
    <location>
        <begin position="535"/>
        <end position="554"/>
    </location>
</feature>
<evidence type="ECO:0000256" key="1">
    <source>
        <dbReference type="ARBA" id="ARBA00001936"/>
    </source>
</evidence>
<keyword evidence="14" id="KW-0464">Manganese</keyword>
<evidence type="ECO:0000256" key="17">
    <source>
        <dbReference type="SAM" id="MobiDB-lite"/>
    </source>
</evidence>
<dbReference type="EC" id="2.4.99.21" evidence="6"/>
<evidence type="ECO:0000313" key="23">
    <source>
        <dbReference type="Proteomes" id="UP001595898"/>
    </source>
</evidence>
<evidence type="ECO:0000256" key="12">
    <source>
        <dbReference type="ARBA" id="ARBA00022989"/>
    </source>
</evidence>
<evidence type="ECO:0000256" key="16">
    <source>
        <dbReference type="ARBA" id="ARBA00034066"/>
    </source>
</evidence>
<evidence type="ECO:0000256" key="2">
    <source>
        <dbReference type="ARBA" id="ARBA00001946"/>
    </source>
</evidence>
<accession>A0ABD5PRR4</accession>
<feature type="transmembrane region" description="Helical" evidence="18">
    <location>
        <begin position="447"/>
        <end position="466"/>
    </location>
</feature>
<comment type="catalytic activity">
    <reaction evidence="16">
        <text>an archaeal dolichyl phosphooligosaccharide + [protein]-L-asparagine = an archaeal dolichyl phosphate + a glycoprotein with the oligosaccharide chain attached by N-beta-D-glycosyl linkage to a protein L-asparagine.</text>
        <dbReference type="EC" id="2.4.99.21"/>
    </reaction>
</comment>
<feature type="transmembrane region" description="Helical" evidence="18">
    <location>
        <begin position="23"/>
        <end position="39"/>
    </location>
</feature>
<dbReference type="InterPro" id="IPR026410">
    <property type="entry name" value="OlisacTrfase_arch"/>
</dbReference>
<feature type="domain" description="Oligosaccharyl transferase STT3 N-terminal" evidence="19">
    <location>
        <begin position="34"/>
        <end position="316"/>
    </location>
</feature>
<dbReference type="AlphaFoldDB" id="A0ABD5PRR4"/>
<keyword evidence="7" id="KW-0328">Glycosyltransferase</keyword>
<feature type="domain" description="AglB-like core" evidence="21">
    <location>
        <begin position="525"/>
        <end position="626"/>
    </location>
</feature>
<dbReference type="Proteomes" id="UP001595898">
    <property type="component" value="Unassembled WGS sequence"/>
</dbReference>
<dbReference type="InterPro" id="IPR003674">
    <property type="entry name" value="Oligo_trans_STT3"/>
</dbReference>
<comment type="similarity">
    <text evidence="5">Belongs to the STT3 family.</text>
</comment>
<feature type="transmembrane region" description="Helical" evidence="18">
    <location>
        <begin position="333"/>
        <end position="353"/>
    </location>
</feature>
<feature type="region of interest" description="Disordered" evidence="17">
    <location>
        <begin position="889"/>
        <end position="925"/>
    </location>
</feature>
<dbReference type="Pfam" id="PF18079">
    <property type="entry name" value="AglB_L1"/>
    <property type="match status" value="1"/>
</dbReference>
<name>A0ABD5PRR4_9EURY</name>
<evidence type="ECO:0000256" key="6">
    <source>
        <dbReference type="ARBA" id="ARBA00012602"/>
    </source>
</evidence>
<feature type="transmembrane region" description="Helical" evidence="18">
    <location>
        <begin position="96"/>
        <end position="114"/>
    </location>
</feature>
<keyword evidence="23" id="KW-1185">Reference proteome</keyword>
<comment type="subcellular location">
    <subcellularLocation>
        <location evidence="3">Cell membrane</location>
        <topology evidence="3">Multi-pass membrane protein</topology>
    </subcellularLocation>
</comment>
<evidence type="ECO:0000256" key="7">
    <source>
        <dbReference type="ARBA" id="ARBA00022676"/>
    </source>
</evidence>
<feature type="compositionally biased region" description="Acidic residues" evidence="17">
    <location>
        <begin position="949"/>
        <end position="965"/>
    </location>
</feature>
<keyword evidence="8 22" id="KW-0808">Transferase</keyword>
<feature type="transmembrane region" description="Helical" evidence="18">
    <location>
        <begin position="149"/>
        <end position="168"/>
    </location>
</feature>
<evidence type="ECO:0000256" key="5">
    <source>
        <dbReference type="ARBA" id="ARBA00010810"/>
    </source>
</evidence>
<dbReference type="Pfam" id="PF22627">
    <property type="entry name" value="AglB_core-like"/>
    <property type="match status" value="1"/>
</dbReference>
<gene>
    <name evidence="22" type="ORF">ACFO5R_15170</name>
</gene>
<feature type="transmembrane region" description="Helical" evidence="18">
    <location>
        <begin position="120"/>
        <end position="142"/>
    </location>
</feature>
<dbReference type="GO" id="GO:0005886">
    <property type="term" value="C:plasma membrane"/>
    <property type="evidence" value="ECO:0007669"/>
    <property type="project" value="UniProtKB-SubCell"/>
</dbReference>
<feature type="domain" description="Archaeal glycosylation protein B peripheral" evidence="20">
    <location>
        <begin position="831"/>
        <end position="943"/>
    </location>
</feature>
<evidence type="ECO:0000256" key="14">
    <source>
        <dbReference type="ARBA" id="ARBA00023211"/>
    </source>
</evidence>
<keyword evidence="9 18" id="KW-0812">Transmembrane</keyword>
<evidence type="ECO:0000259" key="19">
    <source>
        <dbReference type="Pfam" id="PF02516"/>
    </source>
</evidence>
<evidence type="ECO:0000256" key="9">
    <source>
        <dbReference type="ARBA" id="ARBA00022692"/>
    </source>
</evidence>
<dbReference type="EMBL" id="JBHSFA010000007">
    <property type="protein sequence ID" value="MFC4543270.1"/>
    <property type="molecule type" value="Genomic_DNA"/>
</dbReference>
<feature type="transmembrane region" description="Helical" evidence="18">
    <location>
        <begin position="180"/>
        <end position="200"/>
    </location>
</feature>
<evidence type="ECO:0000256" key="4">
    <source>
        <dbReference type="ARBA" id="ARBA00004922"/>
    </source>
</evidence>
<dbReference type="PANTHER" id="PTHR13872">
    <property type="entry name" value="DOLICHYL-DIPHOSPHOOLIGOSACCHARIDE--PROTEIN GLYCOSYLTRANSFERASE SUBUNIT"/>
    <property type="match status" value="1"/>
</dbReference>
<dbReference type="Gene3D" id="3.40.50.12610">
    <property type="match status" value="1"/>
</dbReference>
<dbReference type="Gene3D" id="2.60.40.3390">
    <property type="match status" value="1"/>
</dbReference>
<evidence type="ECO:0000256" key="18">
    <source>
        <dbReference type="SAM" id="Phobius"/>
    </source>
</evidence>
<dbReference type="InterPro" id="IPR054479">
    <property type="entry name" value="AglB-like_core"/>
</dbReference>
<sequence>MSTDTERVEEGTETSFLETWRDWYHIPVVGAVMLFMFWVRTQSYSEFVTDDGTPALAGVDSWYHWRTIQWTAENYPRTMPYEVWTGFPTGQYVGQFGTLFDQLIVTVAMIVGLGDPSPETLYTVSLLAIPAMAALVAVPVFYAGRRLGGTIGGIVSVIVLALAPGQFFVRSTVGQLDHHVGEVLFMAIAVVAMMVALRVGEEEKPIYELVADRDWDALRRPAIYSALAGFALALYIWVWPAAIVLVGIFGVFFAVQLSLDYVRGVSPDHVAFVGAVSLGVTTIVTALLIEQSGFGTTDFSFLQPLTALLVAVGCVFMAWLAREWNSRDLERRYYPAAIAGIAVAAIAVMWLTLPDLYSTLMGNLTSRLLPLDPSTGTLTIQEAQPPENFLSEYAFEEFGAAFYTMLAGLALLAVRPFLGREFRAEYTLVIVWSLFLLSMAATQIRFAYYLVLAVAVVNAVFVADVVRIFDLDVQGGVDSLRQIETYQVIVLFMVVLLLFAPLLPPLASAGVVERGDNTGPHSDAMTWEQSTHWLEENTPEPGNYGDAENADQLDYYGTYNPDDGDYDYPDGAYGVMSWWDYGHLITTQGERIPHSNPFQQNARSSSAYLTAESEAEGELVLDAIASDADVNWGDYDQEELESIVADSDGSGEEIRYVMIDDQMVGGKFSAITQWTGPDRGHYVTPDGYEEGDQIPVSALENASSDAPYHDTMQARLYFDDASGMEHYRLVHENDDYVMAFTSYAIVNTQTGNVLTEDLGTVIDRLVQQQGEGEVEAPEDTAWEPQIYMNQRGGPQQIQQRYSFLQQIPQLELQPFDVRQAAAIKTYERVEGATLTGTVEDEHLRDGNATVRATVELDRNSRLGSLTYQQTATVQEDGSFEMTVPYATDDELGVEDGATNSDVEANGSYSLSVVGPHPEQPLPGVQYEGQTEVPETAVVDGETIDVDLEEVEFEETDPGNESDGNETDAGNETGDDGTAGNETGDNETQTDETAGSIAPIAAEPAH</sequence>
<evidence type="ECO:0000259" key="21">
    <source>
        <dbReference type="Pfam" id="PF22627"/>
    </source>
</evidence>
<keyword evidence="12 18" id="KW-1133">Transmembrane helix</keyword>
<evidence type="ECO:0000256" key="13">
    <source>
        <dbReference type="ARBA" id="ARBA00023136"/>
    </source>
</evidence>
<organism evidence="22 23">
    <name type="scientific">Halosolutus amylolyticus</name>
    <dbReference type="NCBI Taxonomy" id="2932267"/>
    <lineage>
        <taxon>Archaea</taxon>
        <taxon>Methanobacteriati</taxon>
        <taxon>Methanobacteriota</taxon>
        <taxon>Stenosarchaea group</taxon>
        <taxon>Halobacteria</taxon>
        <taxon>Halobacteriales</taxon>
        <taxon>Natrialbaceae</taxon>
        <taxon>Halosolutus</taxon>
    </lineage>
</organism>
<evidence type="ECO:0000259" key="20">
    <source>
        <dbReference type="Pfam" id="PF18079"/>
    </source>
</evidence>
<reference evidence="22 23" key="1">
    <citation type="journal article" date="2019" name="Int. J. Syst. Evol. Microbiol.">
        <title>The Global Catalogue of Microorganisms (GCM) 10K type strain sequencing project: providing services to taxonomists for standard genome sequencing and annotation.</title>
        <authorList>
            <consortium name="The Broad Institute Genomics Platform"/>
            <consortium name="The Broad Institute Genome Sequencing Center for Infectious Disease"/>
            <person name="Wu L."/>
            <person name="Ma J."/>
        </authorList>
    </citation>
    <scope>NUCLEOTIDE SEQUENCE [LARGE SCALE GENOMIC DNA]</scope>
    <source>
        <strain evidence="22 23">WLHS5</strain>
    </source>
</reference>
<proteinExistence type="inferred from homology"/>